<reference evidence="3 4" key="1">
    <citation type="submission" date="2019-02" db="EMBL/GenBank/DDBJ databases">
        <title>Genome sequencing of the rare red list fungi Dentipellis fragilis.</title>
        <authorList>
            <person name="Buettner E."/>
            <person name="Kellner H."/>
        </authorList>
    </citation>
    <scope>NUCLEOTIDE SEQUENCE [LARGE SCALE GENOMIC DNA]</scope>
    <source>
        <strain evidence="3 4">DSM 105465</strain>
    </source>
</reference>
<dbReference type="Gene3D" id="1.10.8.10">
    <property type="entry name" value="DNA helicase RuvA subunit, C-terminal domain"/>
    <property type="match status" value="1"/>
</dbReference>
<dbReference type="EMBL" id="SEOQ01000835">
    <property type="protein sequence ID" value="TFY56353.1"/>
    <property type="molecule type" value="Genomic_DNA"/>
</dbReference>
<gene>
    <name evidence="3" type="ORF">EVG20_g8955</name>
</gene>
<evidence type="ECO:0000313" key="3">
    <source>
        <dbReference type="EMBL" id="TFY56353.1"/>
    </source>
</evidence>
<dbReference type="SMART" id="SM00165">
    <property type="entry name" value="UBA"/>
    <property type="match status" value="1"/>
</dbReference>
<organism evidence="3 4">
    <name type="scientific">Dentipellis fragilis</name>
    <dbReference type="NCBI Taxonomy" id="205917"/>
    <lineage>
        <taxon>Eukaryota</taxon>
        <taxon>Fungi</taxon>
        <taxon>Dikarya</taxon>
        <taxon>Basidiomycota</taxon>
        <taxon>Agaricomycotina</taxon>
        <taxon>Agaricomycetes</taxon>
        <taxon>Russulales</taxon>
        <taxon>Hericiaceae</taxon>
        <taxon>Dentipellis</taxon>
    </lineage>
</organism>
<dbReference type="STRING" id="205917.A0A4Y9Y3K2"/>
<name>A0A4Y9Y3K2_9AGAM</name>
<feature type="region of interest" description="Disordered" evidence="1">
    <location>
        <begin position="160"/>
        <end position="290"/>
    </location>
</feature>
<feature type="compositionally biased region" description="Low complexity" evidence="1">
    <location>
        <begin position="188"/>
        <end position="204"/>
    </location>
</feature>
<dbReference type="Pfam" id="PF00627">
    <property type="entry name" value="UBA"/>
    <property type="match status" value="1"/>
</dbReference>
<dbReference type="SUPFAM" id="SSF46934">
    <property type="entry name" value="UBA-like"/>
    <property type="match status" value="1"/>
</dbReference>
<evidence type="ECO:0000256" key="1">
    <source>
        <dbReference type="SAM" id="MobiDB-lite"/>
    </source>
</evidence>
<feature type="compositionally biased region" description="Pro residues" evidence="1">
    <location>
        <begin position="176"/>
        <end position="187"/>
    </location>
</feature>
<dbReference type="PROSITE" id="PS50030">
    <property type="entry name" value="UBA"/>
    <property type="match status" value="1"/>
</dbReference>
<dbReference type="OrthoDB" id="524326at2759"/>
<protein>
    <recommendedName>
        <fullName evidence="2">UBA domain-containing protein</fullName>
    </recommendedName>
</protein>
<feature type="compositionally biased region" description="Basic and acidic residues" evidence="1">
    <location>
        <begin position="230"/>
        <end position="246"/>
    </location>
</feature>
<feature type="compositionally biased region" description="Pro residues" evidence="1">
    <location>
        <begin position="205"/>
        <end position="217"/>
    </location>
</feature>
<feature type="compositionally biased region" description="Low complexity" evidence="1">
    <location>
        <begin position="99"/>
        <end position="116"/>
    </location>
</feature>
<dbReference type="InterPro" id="IPR009060">
    <property type="entry name" value="UBA-like_sf"/>
</dbReference>
<feature type="domain" description="UBA" evidence="2">
    <location>
        <begin position="292"/>
        <end position="332"/>
    </location>
</feature>
<accession>A0A4Y9Y3K2</accession>
<feature type="compositionally biased region" description="Low complexity" evidence="1">
    <location>
        <begin position="265"/>
        <end position="279"/>
    </location>
</feature>
<feature type="region of interest" description="Disordered" evidence="1">
    <location>
        <begin position="99"/>
        <end position="143"/>
    </location>
</feature>
<proteinExistence type="predicted"/>
<evidence type="ECO:0000259" key="2">
    <source>
        <dbReference type="PROSITE" id="PS50030"/>
    </source>
</evidence>
<feature type="region of interest" description="Disordered" evidence="1">
    <location>
        <begin position="1"/>
        <end position="30"/>
    </location>
</feature>
<comment type="caution">
    <text evidence="3">The sequence shown here is derived from an EMBL/GenBank/DDBJ whole genome shotgun (WGS) entry which is preliminary data.</text>
</comment>
<feature type="compositionally biased region" description="Low complexity" evidence="1">
    <location>
        <begin position="127"/>
        <end position="139"/>
    </location>
</feature>
<keyword evidence="4" id="KW-1185">Reference proteome</keyword>
<evidence type="ECO:0000313" key="4">
    <source>
        <dbReference type="Proteomes" id="UP000298327"/>
    </source>
</evidence>
<feature type="compositionally biased region" description="Polar residues" evidence="1">
    <location>
        <begin position="1"/>
        <end position="10"/>
    </location>
</feature>
<sequence length="332" mass="34475">MSRYESTGFTLTGHVEQRENGDFDEALGKIPESAATTADASFTFDSAFEDNFDFAAAGTSFPPAPVATNGVTTSLLPAAAPKNDGFDSLFAPAAASNGAAPQAATAPPSSTSESKPFSFDDAFGNGPAAAPSQPAAPEALGISFGDTFGGESASKALALDNAFGSTSSRGSGAPQPRSPTGPTPFPTSSPQQPTSPRRASRMSTSPPPRETTPPPRISSPKLRPSTGSSRDSHEKMPHEKIKDQPRHSKLSIRLPFGKKKKTQDSHVPPSHLSHHLAPVVDEPTGATTPAVEDDAEPVKQLCGMGFSRTQAVTALETNGYDFQRALNSLLGS</sequence>
<dbReference type="AlphaFoldDB" id="A0A4Y9Y3K2"/>
<dbReference type="InterPro" id="IPR015940">
    <property type="entry name" value="UBA"/>
</dbReference>
<dbReference type="Proteomes" id="UP000298327">
    <property type="component" value="Unassembled WGS sequence"/>
</dbReference>